<evidence type="ECO:0000259" key="6">
    <source>
        <dbReference type="PROSITE" id="PS50977"/>
    </source>
</evidence>
<dbReference type="PROSITE" id="PS50977">
    <property type="entry name" value="HTH_TETR_2"/>
    <property type="match status" value="1"/>
</dbReference>
<dbReference type="InterPro" id="IPR036390">
    <property type="entry name" value="WH_DNA-bd_sf"/>
</dbReference>
<reference evidence="7 8" key="1">
    <citation type="submission" date="2019-03" db="EMBL/GenBank/DDBJ databases">
        <title>Genomic Encyclopedia of Type Strains, Phase IV (KMG-IV): sequencing the most valuable type-strain genomes for metagenomic binning, comparative biology and taxonomic classification.</title>
        <authorList>
            <person name="Goeker M."/>
        </authorList>
    </citation>
    <scope>NUCLEOTIDE SEQUENCE [LARGE SCALE GENOMIC DNA]</scope>
    <source>
        <strain evidence="7 8">DSM 45934</strain>
    </source>
</reference>
<dbReference type="Pfam" id="PF00392">
    <property type="entry name" value="GntR"/>
    <property type="match status" value="1"/>
</dbReference>
<dbReference type="GO" id="GO:0003700">
    <property type="term" value="F:DNA-binding transcription factor activity"/>
    <property type="evidence" value="ECO:0007669"/>
    <property type="project" value="InterPro"/>
</dbReference>
<name>A0A4R2JPJ3_9PSEU</name>
<protein>
    <submittedName>
        <fullName evidence="7">TetR family transcriptional regulator</fullName>
    </submittedName>
</protein>
<feature type="domain" description="HTH tetR-type" evidence="6">
    <location>
        <begin position="87"/>
        <end position="147"/>
    </location>
</feature>
<proteinExistence type="predicted"/>
<evidence type="ECO:0000256" key="3">
    <source>
        <dbReference type="ARBA" id="ARBA00023163"/>
    </source>
</evidence>
<dbReference type="InterPro" id="IPR036271">
    <property type="entry name" value="Tet_transcr_reg_TetR-rel_C_sf"/>
</dbReference>
<feature type="domain" description="HTH gntR-type" evidence="5">
    <location>
        <begin position="6"/>
        <end position="74"/>
    </location>
</feature>
<accession>A0A4R2JPJ3</accession>
<evidence type="ECO:0000313" key="8">
    <source>
        <dbReference type="Proteomes" id="UP000295680"/>
    </source>
</evidence>
<dbReference type="SUPFAM" id="SSF48498">
    <property type="entry name" value="Tetracyclin repressor-like, C-terminal domain"/>
    <property type="match status" value="1"/>
</dbReference>
<dbReference type="GO" id="GO:0003677">
    <property type="term" value="F:DNA binding"/>
    <property type="evidence" value="ECO:0007669"/>
    <property type="project" value="UniProtKB-UniRule"/>
</dbReference>
<dbReference type="GO" id="GO:0045892">
    <property type="term" value="P:negative regulation of DNA-templated transcription"/>
    <property type="evidence" value="ECO:0007669"/>
    <property type="project" value="InterPro"/>
</dbReference>
<dbReference type="SUPFAM" id="SSF46785">
    <property type="entry name" value="Winged helix' DNA-binding domain"/>
    <property type="match status" value="1"/>
</dbReference>
<dbReference type="InterPro" id="IPR000524">
    <property type="entry name" value="Tscrpt_reg_HTH_GntR"/>
</dbReference>
<gene>
    <name evidence="7" type="ORF">EV192_102228</name>
</gene>
<evidence type="ECO:0000313" key="7">
    <source>
        <dbReference type="EMBL" id="TCO62091.1"/>
    </source>
</evidence>
<comment type="caution">
    <text evidence="7">The sequence shown here is derived from an EMBL/GenBank/DDBJ whole genome shotgun (WGS) entry which is preliminary data.</text>
</comment>
<keyword evidence="1" id="KW-0805">Transcription regulation</keyword>
<dbReference type="PANTHER" id="PTHR44846">
    <property type="entry name" value="MANNOSYL-D-GLYCERATE TRANSPORT/METABOLISM SYSTEM REPRESSOR MNGR-RELATED"/>
    <property type="match status" value="1"/>
</dbReference>
<keyword evidence="2 4" id="KW-0238">DNA-binding</keyword>
<dbReference type="EMBL" id="SLWS01000002">
    <property type="protein sequence ID" value="TCO62091.1"/>
    <property type="molecule type" value="Genomic_DNA"/>
</dbReference>
<dbReference type="OrthoDB" id="2570341at2"/>
<dbReference type="SMART" id="SM00345">
    <property type="entry name" value="HTH_GNTR"/>
    <property type="match status" value="1"/>
</dbReference>
<dbReference type="SUPFAM" id="SSF46689">
    <property type="entry name" value="Homeodomain-like"/>
    <property type="match status" value="1"/>
</dbReference>
<evidence type="ECO:0000259" key="5">
    <source>
        <dbReference type="PROSITE" id="PS50949"/>
    </source>
</evidence>
<dbReference type="PROSITE" id="PS50949">
    <property type="entry name" value="HTH_GNTR"/>
    <property type="match status" value="1"/>
</dbReference>
<keyword evidence="8" id="KW-1185">Reference proteome</keyword>
<evidence type="ECO:0000256" key="2">
    <source>
        <dbReference type="ARBA" id="ARBA00023125"/>
    </source>
</evidence>
<organism evidence="7 8">
    <name type="scientific">Actinocrispum wychmicini</name>
    <dbReference type="NCBI Taxonomy" id="1213861"/>
    <lineage>
        <taxon>Bacteria</taxon>
        <taxon>Bacillati</taxon>
        <taxon>Actinomycetota</taxon>
        <taxon>Actinomycetes</taxon>
        <taxon>Pseudonocardiales</taxon>
        <taxon>Pseudonocardiaceae</taxon>
        <taxon>Actinocrispum</taxon>
    </lineage>
</organism>
<sequence length="307" mass="33421">MATQAPPPYQRIVAEIRRRITTGELPAGARVPSTRQIAKEWNVALATAAKALTALSQAGLVRAQPRVGTVVAGRRPPAEPDSTDTGEFTRDRIVRAAIDIADEHGLAALSMRGVAAKLGVATMSPYRYVNGKEALIELMADAAFGDESYPEQPPDGWRARLELGLRMLWRLFRKHPWLAQFNPLTRPLPLANQLAHAEWAMKAMDGHGLDPTTMMNLHVLGYSYVHGIAVNLEREAHAEATTGLSDEQWMDTQASALAAIVESGAAPTFAKTVRALDDGYDLRLDDLFEFGLQPLLDGFAVIIEGGH</sequence>
<evidence type="ECO:0000256" key="1">
    <source>
        <dbReference type="ARBA" id="ARBA00023015"/>
    </source>
</evidence>
<dbReference type="InterPro" id="IPR009057">
    <property type="entry name" value="Homeodomain-like_sf"/>
</dbReference>
<dbReference type="InterPro" id="IPR036388">
    <property type="entry name" value="WH-like_DNA-bd_sf"/>
</dbReference>
<dbReference type="Gene3D" id="1.10.10.60">
    <property type="entry name" value="Homeodomain-like"/>
    <property type="match status" value="1"/>
</dbReference>
<keyword evidence="3" id="KW-0804">Transcription</keyword>
<dbReference type="Gene3D" id="1.10.10.10">
    <property type="entry name" value="Winged helix-like DNA-binding domain superfamily/Winged helix DNA-binding domain"/>
    <property type="match status" value="1"/>
</dbReference>
<evidence type="ECO:0000256" key="4">
    <source>
        <dbReference type="PROSITE-ProRule" id="PRU00335"/>
    </source>
</evidence>
<dbReference type="Gene3D" id="1.10.357.10">
    <property type="entry name" value="Tetracycline Repressor, domain 2"/>
    <property type="match status" value="1"/>
</dbReference>
<dbReference type="InterPro" id="IPR001647">
    <property type="entry name" value="HTH_TetR"/>
</dbReference>
<dbReference type="AlphaFoldDB" id="A0A4R2JPJ3"/>
<dbReference type="Pfam" id="PF00440">
    <property type="entry name" value="TetR_N"/>
    <property type="match status" value="1"/>
</dbReference>
<dbReference type="InterPro" id="IPR050679">
    <property type="entry name" value="Bact_HTH_transcr_reg"/>
</dbReference>
<dbReference type="Pfam" id="PF02909">
    <property type="entry name" value="TetR_C_1"/>
    <property type="match status" value="1"/>
</dbReference>
<dbReference type="InterPro" id="IPR004111">
    <property type="entry name" value="Repressor_TetR_C"/>
</dbReference>
<feature type="DNA-binding region" description="H-T-H motif" evidence="4">
    <location>
        <begin position="110"/>
        <end position="129"/>
    </location>
</feature>
<dbReference type="RefSeq" id="WP_132113597.1">
    <property type="nucleotide sequence ID" value="NZ_SLWS01000002.1"/>
</dbReference>
<dbReference type="Proteomes" id="UP000295680">
    <property type="component" value="Unassembled WGS sequence"/>
</dbReference>